<evidence type="ECO:0000256" key="1">
    <source>
        <dbReference type="ARBA" id="ARBA00023015"/>
    </source>
</evidence>
<dbReference type="EMBL" id="CP012150">
    <property type="protein sequence ID" value="AKS32084.1"/>
    <property type="molecule type" value="Genomic_DNA"/>
</dbReference>
<dbReference type="Gene3D" id="3.30.450.40">
    <property type="match status" value="1"/>
</dbReference>
<keyword evidence="2" id="KW-0238">DNA-binding</keyword>
<gene>
    <name evidence="6" type="ORF">AFA91_09625</name>
</gene>
<dbReference type="InterPro" id="IPR005471">
    <property type="entry name" value="Tscrpt_reg_IclR_N"/>
</dbReference>
<protein>
    <recommendedName>
        <fullName evidence="8">IclR family transcriptional regulator</fullName>
    </recommendedName>
</protein>
<dbReference type="InterPro" id="IPR036390">
    <property type="entry name" value="WH_DNA-bd_sf"/>
</dbReference>
<organism evidence="6 7">
    <name type="scientific">Mycolicibacterium goodii</name>
    <name type="common">Mycobacterium goodii</name>
    <dbReference type="NCBI Taxonomy" id="134601"/>
    <lineage>
        <taxon>Bacteria</taxon>
        <taxon>Bacillati</taxon>
        <taxon>Actinomycetota</taxon>
        <taxon>Actinomycetes</taxon>
        <taxon>Mycobacteriales</taxon>
        <taxon>Mycobacteriaceae</taxon>
        <taxon>Mycolicibacterium</taxon>
    </lineage>
</organism>
<evidence type="ECO:0000256" key="2">
    <source>
        <dbReference type="ARBA" id="ARBA00023125"/>
    </source>
</evidence>
<reference evidence="6 7" key="1">
    <citation type="submission" date="2015-07" db="EMBL/GenBank/DDBJ databases">
        <title>Complete genome sequence of Mycobacterium goodii X7B, a facultative thermophilic biodesulfurizing bacterium.</title>
        <authorList>
            <person name="Yu B."/>
            <person name="Li F."/>
            <person name="Xu P."/>
        </authorList>
    </citation>
    <scope>NUCLEOTIDE SEQUENCE [LARGE SCALE GENOMIC DNA]</scope>
    <source>
        <strain evidence="6 7">X7B</strain>
    </source>
</reference>
<dbReference type="Proteomes" id="UP000062255">
    <property type="component" value="Chromosome"/>
</dbReference>
<dbReference type="PANTHER" id="PTHR30136">
    <property type="entry name" value="HELIX-TURN-HELIX TRANSCRIPTIONAL REGULATOR, ICLR FAMILY"/>
    <property type="match status" value="1"/>
</dbReference>
<dbReference type="OrthoDB" id="8479143at2"/>
<dbReference type="InterPro" id="IPR036388">
    <property type="entry name" value="WH-like_DNA-bd_sf"/>
</dbReference>
<dbReference type="SUPFAM" id="SSF46785">
    <property type="entry name" value="Winged helix' DNA-binding domain"/>
    <property type="match status" value="1"/>
</dbReference>
<evidence type="ECO:0000259" key="4">
    <source>
        <dbReference type="PROSITE" id="PS51077"/>
    </source>
</evidence>
<dbReference type="InterPro" id="IPR029016">
    <property type="entry name" value="GAF-like_dom_sf"/>
</dbReference>
<dbReference type="InterPro" id="IPR050707">
    <property type="entry name" value="HTH_MetabolicPath_Reg"/>
</dbReference>
<name>A0A0K0X3R2_MYCGD</name>
<dbReference type="PANTHER" id="PTHR30136:SF24">
    <property type="entry name" value="HTH-TYPE TRANSCRIPTIONAL REPRESSOR ALLR"/>
    <property type="match status" value="1"/>
</dbReference>
<accession>A0A0K0X3R2</accession>
<dbReference type="STRING" id="134601.AFA91_09625"/>
<dbReference type="PROSITE" id="PS51078">
    <property type="entry name" value="ICLR_ED"/>
    <property type="match status" value="1"/>
</dbReference>
<dbReference type="GO" id="GO:0003677">
    <property type="term" value="F:DNA binding"/>
    <property type="evidence" value="ECO:0007669"/>
    <property type="project" value="UniProtKB-KW"/>
</dbReference>
<evidence type="ECO:0008006" key="8">
    <source>
        <dbReference type="Google" id="ProtNLM"/>
    </source>
</evidence>
<dbReference type="SUPFAM" id="SSF55781">
    <property type="entry name" value="GAF domain-like"/>
    <property type="match status" value="1"/>
</dbReference>
<dbReference type="SMART" id="SM00346">
    <property type="entry name" value="HTH_ICLR"/>
    <property type="match status" value="1"/>
</dbReference>
<dbReference type="InterPro" id="IPR014757">
    <property type="entry name" value="Tscrpt_reg_IclR_C"/>
</dbReference>
<keyword evidence="3" id="KW-0804">Transcription</keyword>
<feature type="domain" description="IclR-ED" evidence="5">
    <location>
        <begin position="77"/>
        <end position="261"/>
    </location>
</feature>
<dbReference type="Pfam" id="PF01614">
    <property type="entry name" value="IclR_C"/>
    <property type="match status" value="1"/>
</dbReference>
<dbReference type="Gene3D" id="1.10.10.10">
    <property type="entry name" value="Winged helix-like DNA-binding domain superfamily/Winged helix DNA-binding domain"/>
    <property type="match status" value="1"/>
</dbReference>
<dbReference type="KEGG" id="mgo:AFA91_09625"/>
<dbReference type="AlphaFoldDB" id="A0A0K0X3R2"/>
<dbReference type="GO" id="GO:0003700">
    <property type="term" value="F:DNA-binding transcription factor activity"/>
    <property type="evidence" value="ECO:0007669"/>
    <property type="project" value="TreeGrafter"/>
</dbReference>
<keyword evidence="1" id="KW-0805">Transcription regulation</keyword>
<evidence type="ECO:0000313" key="6">
    <source>
        <dbReference type="EMBL" id="AKS32084.1"/>
    </source>
</evidence>
<dbReference type="PATRIC" id="fig|134601.6.peg.2005"/>
<dbReference type="GO" id="GO:0045892">
    <property type="term" value="P:negative regulation of DNA-templated transcription"/>
    <property type="evidence" value="ECO:0007669"/>
    <property type="project" value="TreeGrafter"/>
</dbReference>
<evidence type="ECO:0000259" key="5">
    <source>
        <dbReference type="PROSITE" id="PS51078"/>
    </source>
</evidence>
<dbReference type="PROSITE" id="PS51077">
    <property type="entry name" value="HTH_ICLR"/>
    <property type="match status" value="1"/>
</dbReference>
<dbReference type="RefSeq" id="WP_049744504.1">
    <property type="nucleotide sequence ID" value="NZ_CP012150.1"/>
</dbReference>
<feature type="domain" description="HTH iclR-type" evidence="4">
    <location>
        <begin position="15"/>
        <end position="76"/>
    </location>
</feature>
<evidence type="ECO:0000313" key="7">
    <source>
        <dbReference type="Proteomes" id="UP000062255"/>
    </source>
</evidence>
<sequence length="272" mass="30110">MADDSVLRKPTRRLVPSVLTAMRVLGHISSEGHVRGNHVATALGLNPSTCHEVLKTLLYGGYLDYDAETREYSIGPVIATMAARSLSTDTIIAAVRPALRQWVRETQFTAFVARWLPDQTVLVVDKVESTKEIKMTLEVGQRFPPTAAALGKSFMAFMDPDELHAVLDSLELPAYTERSIGDRRSWESELQRVRQCGWSESSREFYSSTNSVVSPVFDPSGRVQFVIGSLAAATDLTDERLAEFGAKMRDLAIDVQVRLFGTAARPSGRDFE</sequence>
<proteinExistence type="predicted"/>
<evidence type="ECO:0000256" key="3">
    <source>
        <dbReference type="ARBA" id="ARBA00023163"/>
    </source>
</evidence>